<keyword evidence="1" id="KW-1133">Transmembrane helix</keyword>
<dbReference type="Proteomes" id="UP000193920">
    <property type="component" value="Unassembled WGS sequence"/>
</dbReference>
<dbReference type="EMBL" id="MCOG01000442">
    <property type="protein sequence ID" value="ORY06044.1"/>
    <property type="molecule type" value="Genomic_DNA"/>
</dbReference>
<dbReference type="AlphaFoldDB" id="A0A1Y1Z7F9"/>
<organism evidence="2 3">
    <name type="scientific">Neocallimastix californiae</name>
    <dbReference type="NCBI Taxonomy" id="1754190"/>
    <lineage>
        <taxon>Eukaryota</taxon>
        <taxon>Fungi</taxon>
        <taxon>Fungi incertae sedis</taxon>
        <taxon>Chytridiomycota</taxon>
        <taxon>Chytridiomycota incertae sedis</taxon>
        <taxon>Neocallimastigomycetes</taxon>
        <taxon>Neocallimastigales</taxon>
        <taxon>Neocallimastigaceae</taxon>
        <taxon>Neocallimastix</taxon>
    </lineage>
</organism>
<dbReference type="OrthoDB" id="10477819at2759"/>
<accession>A0A1Y1Z7F9</accession>
<keyword evidence="3" id="KW-1185">Reference proteome</keyword>
<proteinExistence type="predicted"/>
<feature type="transmembrane region" description="Helical" evidence="1">
    <location>
        <begin position="170"/>
        <end position="192"/>
    </location>
</feature>
<evidence type="ECO:0000256" key="1">
    <source>
        <dbReference type="SAM" id="Phobius"/>
    </source>
</evidence>
<protein>
    <recommendedName>
        <fullName evidence="4">Transmembrane protein</fullName>
    </recommendedName>
</protein>
<reference evidence="2 3" key="1">
    <citation type="submission" date="2016-08" db="EMBL/GenBank/DDBJ databases">
        <title>A Parts List for Fungal Cellulosomes Revealed by Comparative Genomics.</title>
        <authorList>
            <consortium name="DOE Joint Genome Institute"/>
            <person name="Haitjema C.H."/>
            <person name="Gilmore S.P."/>
            <person name="Henske J.K."/>
            <person name="Solomon K.V."/>
            <person name="De Groot R."/>
            <person name="Kuo A."/>
            <person name="Mondo S.J."/>
            <person name="Salamov A.A."/>
            <person name="Labutti K."/>
            <person name="Zhao Z."/>
            <person name="Chiniquy J."/>
            <person name="Barry K."/>
            <person name="Brewer H.M."/>
            <person name="Purvine S.O."/>
            <person name="Wright A.T."/>
            <person name="Boxma B."/>
            <person name="Van Alen T."/>
            <person name="Hackstein J.H."/>
            <person name="Baker S.E."/>
            <person name="Grigoriev I.V."/>
            <person name="O'Malley M.A."/>
        </authorList>
    </citation>
    <scope>NUCLEOTIDE SEQUENCE [LARGE SCALE GENOMIC DNA]</scope>
    <source>
        <strain evidence="2 3">G1</strain>
    </source>
</reference>
<comment type="caution">
    <text evidence="2">The sequence shown here is derived from an EMBL/GenBank/DDBJ whole genome shotgun (WGS) entry which is preliminary data.</text>
</comment>
<evidence type="ECO:0000313" key="2">
    <source>
        <dbReference type="EMBL" id="ORY06044.1"/>
    </source>
</evidence>
<gene>
    <name evidence="2" type="ORF">LY90DRAFT_639354</name>
</gene>
<keyword evidence="1" id="KW-0472">Membrane</keyword>
<evidence type="ECO:0000313" key="3">
    <source>
        <dbReference type="Proteomes" id="UP000193920"/>
    </source>
</evidence>
<name>A0A1Y1Z7F9_9FUNG</name>
<evidence type="ECO:0008006" key="4">
    <source>
        <dbReference type="Google" id="ProtNLM"/>
    </source>
</evidence>
<keyword evidence="1" id="KW-0812">Transmembrane</keyword>
<sequence length="193" mass="22246">MNLISRYFLIIVYITIFTRSIIVNRDNCNISNFGECYIALAKSTAKEQCHPDGRCPINKMDEYENCIHEIYTSAKESSDAEVQIYNKAIQFIGIPFSFVCVEADGEWCYDQFKTINGNDTGMHEFNCGKCGSKILNNYKNLLDSMENEQDSEDYQFIQKQISEIELCNNALYNVPLKITTFIIITIIPIIFVY</sequence>
<feature type="transmembrane region" description="Helical" evidence="1">
    <location>
        <begin position="7"/>
        <end position="23"/>
    </location>
</feature>